<evidence type="ECO:0000313" key="3">
    <source>
        <dbReference type="Proteomes" id="UP000053766"/>
    </source>
</evidence>
<evidence type="ECO:0000256" key="1">
    <source>
        <dbReference type="SAM" id="MobiDB-lite"/>
    </source>
</evidence>
<feature type="compositionally biased region" description="Polar residues" evidence="1">
    <location>
        <begin position="346"/>
        <end position="356"/>
    </location>
</feature>
<keyword evidence="3" id="KW-1185">Reference proteome</keyword>
<accession>A0A0D8Y3P0</accession>
<dbReference type="AlphaFoldDB" id="A0A0D8Y3P0"/>
<dbReference type="OrthoDB" id="5871176at2759"/>
<reference evidence="3" key="2">
    <citation type="journal article" date="2016" name="Sci. Rep.">
        <title>Dictyocaulus viviparus genome, variome and transcriptome elucidate lungworm biology and support future intervention.</title>
        <authorList>
            <person name="McNulty S.N."/>
            <person name="Strube C."/>
            <person name="Rosa B.A."/>
            <person name="Martin J.C."/>
            <person name="Tyagi R."/>
            <person name="Choi Y.J."/>
            <person name="Wang Q."/>
            <person name="Hallsworth Pepin K."/>
            <person name="Zhang X."/>
            <person name="Ozersky P."/>
            <person name="Wilson R.K."/>
            <person name="Sternberg P.W."/>
            <person name="Gasser R.B."/>
            <person name="Mitreva M."/>
        </authorList>
    </citation>
    <scope>NUCLEOTIDE SEQUENCE [LARGE SCALE GENOMIC DNA]</scope>
    <source>
        <strain evidence="3">HannoverDv2000</strain>
    </source>
</reference>
<dbReference type="Proteomes" id="UP000053766">
    <property type="component" value="Unassembled WGS sequence"/>
</dbReference>
<dbReference type="EMBL" id="KN716186">
    <property type="protein sequence ID" value="KJH51325.1"/>
    <property type="molecule type" value="Genomic_DNA"/>
</dbReference>
<evidence type="ECO:0000313" key="2">
    <source>
        <dbReference type="EMBL" id="KJH51325.1"/>
    </source>
</evidence>
<protein>
    <submittedName>
        <fullName evidence="2">Uncharacterized protein</fullName>
    </submittedName>
</protein>
<gene>
    <name evidence="2" type="ORF">DICVIV_02528</name>
</gene>
<feature type="region of interest" description="Disordered" evidence="1">
    <location>
        <begin position="338"/>
        <end position="408"/>
    </location>
</feature>
<name>A0A0D8Y3P0_DICVI</name>
<proteinExistence type="predicted"/>
<feature type="compositionally biased region" description="Low complexity" evidence="1">
    <location>
        <begin position="368"/>
        <end position="400"/>
    </location>
</feature>
<reference evidence="2 3" key="1">
    <citation type="submission" date="2013-11" db="EMBL/GenBank/DDBJ databases">
        <title>Draft genome of the bovine lungworm Dictyocaulus viviparus.</title>
        <authorList>
            <person name="Mitreva M."/>
        </authorList>
    </citation>
    <scope>NUCLEOTIDE SEQUENCE [LARGE SCALE GENOMIC DNA]</scope>
    <source>
        <strain evidence="2 3">HannoverDv2000</strain>
    </source>
</reference>
<sequence length="465" mass="52157">MFNAARYSKSKYYIQFTAFCSFEYISETVVIHYLKVTLCFSSDRHIKSRRLEKIVRKLRSTAKRRNSYHSLYREGQSLFILPKTLSKSVRQWKHYEDRFKQWLDNHHIGINRNSQPNSSFPTHGHYTSSSGDVSYVSHNSTYEDDPLRAFYTIWYLNMNKVSKNKLSTTGGIFEYIGSVWESDPVKRSILKSPKGGISGRIENRLSLSAKARVTLQKWSRVTSITLGEDDDPLDMWNHCMENSMIRHDTNVCSPVSATPFRNSSLRQRMHETSMATGSNGTVECLVSTSTSHSSGKLFINSSTMNASNTGNDESSPLDALSPKDSLVVKVSHTRTQVGSVRGDTGIHSNISSGSVRRSQRILANAKQKTTTPETTKTPVNSKKNSATNSSKKSASSSAKNSRYECSSTRLRADNTSILTPHIKKSGTKKRSVAQYSGLSEDINKVNLSSSTPIITSKSKKSKSWY</sequence>
<organism evidence="2 3">
    <name type="scientific">Dictyocaulus viviparus</name>
    <name type="common">Bovine lungworm</name>
    <dbReference type="NCBI Taxonomy" id="29172"/>
    <lineage>
        <taxon>Eukaryota</taxon>
        <taxon>Metazoa</taxon>
        <taxon>Ecdysozoa</taxon>
        <taxon>Nematoda</taxon>
        <taxon>Chromadorea</taxon>
        <taxon>Rhabditida</taxon>
        <taxon>Rhabditina</taxon>
        <taxon>Rhabditomorpha</taxon>
        <taxon>Strongyloidea</taxon>
        <taxon>Metastrongylidae</taxon>
        <taxon>Dictyocaulus</taxon>
    </lineage>
</organism>